<dbReference type="InterPro" id="IPR052336">
    <property type="entry name" value="MlaD_Phospholipid_Transporter"/>
</dbReference>
<evidence type="ECO:0000313" key="4">
    <source>
        <dbReference type="Proteomes" id="UP000488506"/>
    </source>
</evidence>
<protein>
    <recommendedName>
        <fullName evidence="2">Mce/MlaD domain-containing protein</fullName>
    </recommendedName>
</protein>
<organism evidence="3 4">
    <name type="scientific">Candidatus Saganbacteria bacterium</name>
    <dbReference type="NCBI Taxonomy" id="2575572"/>
    <lineage>
        <taxon>Bacteria</taxon>
        <taxon>Bacillati</taxon>
        <taxon>Saganbacteria</taxon>
    </lineage>
</organism>
<accession>A0A833L130</accession>
<reference evidence="3 4" key="1">
    <citation type="submission" date="2019-12" db="EMBL/GenBank/DDBJ databases">
        <authorList>
            <person name="Wolfe R."/>
            <person name="Danczak R."/>
            <person name="Wilkins M."/>
        </authorList>
    </citation>
    <scope>NUCLEOTIDE SEQUENCE [LARGE SCALE GENOMIC DNA]</scope>
    <source>
        <strain evidence="3">X2_MaxBin.013</strain>
    </source>
</reference>
<dbReference type="InterPro" id="IPR003399">
    <property type="entry name" value="Mce/MlaD"/>
</dbReference>
<keyword evidence="1" id="KW-1133">Transmembrane helix</keyword>
<dbReference type="PANTHER" id="PTHR33371">
    <property type="entry name" value="INTERMEMBRANE PHOSPHOLIPID TRANSPORT SYSTEM BINDING PROTEIN MLAD-RELATED"/>
    <property type="match status" value="1"/>
</dbReference>
<dbReference type="Proteomes" id="UP000488506">
    <property type="component" value="Unassembled WGS sequence"/>
</dbReference>
<gene>
    <name evidence="3" type="ORF">FD145_835</name>
</gene>
<sequence length="365" mass="39814">MKTAYKVGLITIVAAVMLAAMITWKSNILLIRGGIEFYGSFTNIEGLTIGSEVRYRGFTIGKVMHIDPGPQDIRLTATIKKNINIPNDSYLRVGFDGIVGLKYLEIRPGSSEVYVKDGDTLVGISTAGIVDFVDIGAKNLVETKAILETIRKVIEDPKLQSAITNAVLATENITDNVGKLTSELRATNKGIMDITTDSNFQQNVKGTIKQTNETLASANMFFESFSKINLKPSADISYGSAANQVRGNLDVIQNEKNFLRFGIGEGPTRDLSLQDIYLSGKATDVLGLKLGMLNSRLGGGIDLYLNPSFKLAGDIYDINNPKPNVPKFRVSSYFGLVNYLDLMLQADDLLNSARNFSFGISVKSQ</sequence>
<dbReference type="AlphaFoldDB" id="A0A833L130"/>
<feature type="transmembrane region" description="Helical" evidence="1">
    <location>
        <begin position="7"/>
        <end position="24"/>
    </location>
</feature>
<evidence type="ECO:0000256" key="1">
    <source>
        <dbReference type="SAM" id="Phobius"/>
    </source>
</evidence>
<dbReference type="Pfam" id="PF02470">
    <property type="entry name" value="MlaD"/>
    <property type="match status" value="1"/>
</dbReference>
<evidence type="ECO:0000313" key="3">
    <source>
        <dbReference type="EMBL" id="KAF0134192.1"/>
    </source>
</evidence>
<comment type="caution">
    <text evidence="3">The sequence shown here is derived from an EMBL/GenBank/DDBJ whole genome shotgun (WGS) entry which is preliminary data.</text>
</comment>
<dbReference type="EMBL" id="WPAF01000011">
    <property type="protein sequence ID" value="KAF0134192.1"/>
    <property type="molecule type" value="Genomic_DNA"/>
</dbReference>
<name>A0A833L130_UNCSA</name>
<feature type="domain" description="Mce/MlaD" evidence="2">
    <location>
        <begin position="34"/>
        <end position="109"/>
    </location>
</feature>
<dbReference type="PANTHER" id="PTHR33371:SF4">
    <property type="entry name" value="INTERMEMBRANE PHOSPHOLIPID TRANSPORT SYSTEM BINDING PROTEIN MLAD"/>
    <property type="match status" value="1"/>
</dbReference>
<keyword evidence="1" id="KW-0472">Membrane</keyword>
<keyword evidence="1" id="KW-0812">Transmembrane</keyword>
<proteinExistence type="predicted"/>
<evidence type="ECO:0000259" key="2">
    <source>
        <dbReference type="Pfam" id="PF02470"/>
    </source>
</evidence>